<dbReference type="PANTHER" id="PTHR31339">
    <property type="entry name" value="PECTIN LYASE-RELATED"/>
    <property type="match status" value="1"/>
</dbReference>
<keyword evidence="3 4" id="KW-0326">Glycosidase</keyword>
<dbReference type="InterPro" id="IPR006626">
    <property type="entry name" value="PbH1"/>
</dbReference>
<proteinExistence type="inferred from homology"/>
<dbReference type="SUPFAM" id="SSF51126">
    <property type="entry name" value="Pectin lyase-like"/>
    <property type="match status" value="1"/>
</dbReference>
<evidence type="ECO:0000313" key="7">
    <source>
        <dbReference type="Proteomes" id="UP000321291"/>
    </source>
</evidence>
<evidence type="ECO:0000256" key="3">
    <source>
        <dbReference type="ARBA" id="ARBA00023295"/>
    </source>
</evidence>
<evidence type="ECO:0000313" key="6">
    <source>
        <dbReference type="EMBL" id="QEC74296.1"/>
    </source>
</evidence>
<gene>
    <name evidence="6" type="ORF">FSB73_14410</name>
</gene>
<dbReference type="SMART" id="SM00710">
    <property type="entry name" value="PbH1"/>
    <property type="match status" value="3"/>
</dbReference>
<keyword evidence="7" id="KW-1185">Reference proteome</keyword>
<keyword evidence="2 4" id="KW-0378">Hydrolase</keyword>
<sequence>MLLVSTGLFSCNNAPSNKSKSVSGWDKLDSIKRDIVAPSFADKNFSITDYGAKMDSTADALPALTKAIDAASKNKGGGRVVVPAGVFLVKGPIHLKSHVELHLEKGARIKFSTDAADYLPVVHTRYEGMEMMNYSPLIYAYKQTDIALTGEGVLDGQANNEHWWWWTGSKRFGWKEGMPNQELPDSKPRLNQMNKDQVPVEKRVFGAGHYLRPTFVEFYGCKNILIQGVTLINSPFWILHPTLSQNITIDGVSTLSYGPNNDGCDPESCKDVWIKNCHFANGDDCIAIKSGRDEDGRAINIPSKNIIIEDCKMEDGHGGVVIGSEASGGVEDIYGQNLQMNSPSLDRAIRIKSNSCRGGVMRRFYFRNIEVGQVHEAVIKINMFYDEKNTAGCNFTPTLDSVFIDHIKSGKSQYAINLQGRADKHVTNIKIDSCSFDHVEKPSFIKNVDQIVITQTTVNGKQVSADQIIAASKEEKK</sequence>
<dbReference type="PROSITE" id="PS00502">
    <property type="entry name" value="POLYGALACTURONASE"/>
    <property type="match status" value="1"/>
</dbReference>
<dbReference type="GO" id="GO:0004650">
    <property type="term" value="F:polygalacturonase activity"/>
    <property type="evidence" value="ECO:0007669"/>
    <property type="project" value="InterPro"/>
</dbReference>
<dbReference type="Proteomes" id="UP000321291">
    <property type="component" value="Chromosome"/>
</dbReference>
<dbReference type="Gene3D" id="2.160.20.10">
    <property type="entry name" value="Single-stranded right-handed beta-helix, Pectin lyase-like"/>
    <property type="match status" value="1"/>
</dbReference>
<dbReference type="InterPro" id="IPR000743">
    <property type="entry name" value="Glyco_hydro_28"/>
</dbReference>
<dbReference type="KEGG" id="agi:FSB73_14410"/>
<protein>
    <submittedName>
        <fullName evidence="6">Glycoside hydrolase family 28 protein</fullName>
    </submittedName>
</protein>
<organism evidence="6 7">
    <name type="scientific">Arachidicoccus ginsenosidivorans</name>
    <dbReference type="NCBI Taxonomy" id="496057"/>
    <lineage>
        <taxon>Bacteria</taxon>
        <taxon>Pseudomonadati</taxon>
        <taxon>Bacteroidota</taxon>
        <taxon>Chitinophagia</taxon>
        <taxon>Chitinophagales</taxon>
        <taxon>Chitinophagaceae</taxon>
        <taxon>Arachidicoccus</taxon>
    </lineage>
</organism>
<dbReference type="OrthoDB" id="9795222at2"/>
<feature type="domain" description="Rhamnogalacturonase A/B/Epimerase-like pectate lyase" evidence="5">
    <location>
        <begin position="45"/>
        <end position="101"/>
    </location>
</feature>
<dbReference type="Pfam" id="PF00295">
    <property type="entry name" value="Glyco_hydro_28"/>
    <property type="match status" value="1"/>
</dbReference>
<dbReference type="GO" id="GO:0005975">
    <property type="term" value="P:carbohydrate metabolic process"/>
    <property type="evidence" value="ECO:0007669"/>
    <property type="project" value="InterPro"/>
</dbReference>
<comment type="similarity">
    <text evidence="1 4">Belongs to the glycosyl hydrolase 28 family.</text>
</comment>
<reference evidence="6 7" key="1">
    <citation type="journal article" date="2017" name="Int. J. Syst. Evol. Microbiol.">
        <title>Arachidicoccus ginsenosidivorans sp. nov., with ginsenoside-converting activity isolated from ginseng cultivating soil.</title>
        <authorList>
            <person name="Siddiqi M.Z."/>
            <person name="Aslam Z."/>
            <person name="Im W.T."/>
        </authorList>
    </citation>
    <scope>NUCLEOTIDE SEQUENCE [LARGE SCALE GENOMIC DNA]</scope>
    <source>
        <strain evidence="6 7">Gsoil 809</strain>
    </source>
</reference>
<dbReference type="PANTHER" id="PTHR31339:SF9">
    <property type="entry name" value="PLASMIN AND FIBRONECTIN-BINDING PROTEIN A"/>
    <property type="match status" value="1"/>
</dbReference>
<dbReference type="InterPro" id="IPR051801">
    <property type="entry name" value="GH28_Enzymes"/>
</dbReference>
<evidence type="ECO:0000256" key="1">
    <source>
        <dbReference type="ARBA" id="ARBA00008834"/>
    </source>
</evidence>
<dbReference type="EMBL" id="CP042434">
    <property type="protein sequence ID" value="QEC74296.1"/>
    <property type="molecule type" value="Genomic_DNA"/>
</dbReference>
<dbReference type="InterPro" id="IPR011050">
    <property type="entry name" value="Pectin_lyase_fold/virulence"/>
</dbReference>
<name>A0A5B8VU43_9BACT</name>
<evidence type="ECO:0000256" key="4">
    <source>
        <dbReference type="RuleBase" id="RU361169"/>
    </source>
</evidence>
<accession>A0A5B8VU43</accession>
<evidence type="ECO:0000256" key="2">
    <source>
        <dbReference type="ARBA" id="ARBA00022801"/>
    </source>
</evidence>
<dbReference type="Pfam" id="PF12708">
    <property type="entry name" value="Pect-lyase_RHGA_epim"/>
    <property type="match status" value="1"/>
</dbReference>
<dbReference type="InterPro" id="IPR012334">
    <property type="entry name" value="Pectin_lyas_fold"/>
</dbReference>
<evidence type="ECO:0000259" key="5">
    <source>
        <dbReference type="Pfam" id="PF12708"/>
    </source>
</evidence>
<dbReference type="InterPro" id="IPR024535">
    <property type="entry name" value="RHGA/B-epi-like_pectate_lyase"/>
</dbReference>
<dbReference type="AlphaFoldDB" id="A0A5B8VU43"/>